<evidence type="ECO:0000256" key="7">
    <source>
        <dbReference type="SAM" id="Coils"/>
    </source>
</evidence>
<evidence type="ECO:0000259" key="8">
    <source>
        <dbReference type="Pfam" id="PF02601"/>
    </source>
</evidence>
<keyword evidence="1 5" id="KW-0963">Cytoplasm</keyword>
<evidence type="ECO:0000256" key="5">
    <source>
        <dbReference type="HAMAP-Rule" id="MF_00378"/>
    </source>
</evidence>
<dbReference type="GO" id="GO:0006308">
    <property type="term" value="P:DNA catabolic process"/>
    <property type="evidence" value="ECO:0007669"/>
    <property type="project" value="UniProtKB-UniRule"/>
</dbReference>
<comment type="subcellular location">
    <subcellularLocation>
        <location evidence="5 6">Cytoplasm</location>
    </subcellularLocation>
</comment>
<dbReference type="GO" id="GO:0005737">
    <property type="term" value="C:cytoplasm"/>
    <property type="evidence" value="ECO:0007669"/>
    <property type="project" value="UniProtKB-SubCell"/>
</dbReference>
<keyword evidence="11" id="KW-1185">Reference proteome</keyword>
<dbReference type="Pfam" id="PF02601">
    <property type="entry name" value="Exonuc_VII_L"/>
    <property type="match status" value="1"/>
</dbReference>
<dbReference type="InterPro" id="IPR003753">
    <property type="entry name" value="Exonuc_VII_L"/>
</dbReference>
<dbReference type="AlphaFoldDB" id="A0A839IQM2"/>
<comment type="subunit">
    <text evidence="5">Heterooligomer composed of large and small subunits.</text>
</comment>
<dbReference type="InterPro" id="IPR025824">
    <property type="entry name" value="OB-fold_nuc-bd_dom"/>
</dbReference>
<comment type="catalytic activity">
    <reaction evidence="5 6">
        <text>Exonucleolytic cleavage in either 5'- to 3'- or 3'- to 5'-direction to yield nucleoside 5'-phosphates.</text>
        <dbReference type="EC" id="3.1.11.6"/>
    </reaction>
</comment>
<comment type="similarity">
    <text evidence="5 6">Belongs to the XseA family.</text>
</comment>
<dbReference type="InterPro" id="IPR020579">
    <property type="entry name" value="Exonuc_VII_lsu_C"/>
</dbReference>
<keyword evidence="2 5" id="KW-0540">Nuclease</keyword>
<keyword evidence="3 5" id="KW-0378">Hydrolase</keyword>
<dbReference type="EC" id="3.1.11.6" evidence="5"/>
<evidence type="ECO:0000256" key="3">
    <source>
        <dbReference type="ARBA" id="ARBA00022801"/>
    </source>
</evidence>
<accession>A0A839IQM2</accession>
<dbReference type="HAMAP" id="MF_00378">
    <property type="entry name" value="Exonuc_7_L"/>
    <property type="match status" value="1"/>
</dbReference>
<evidence type="ECO:0000313" key="11">
    <source>
        <dbReference type="Proteomes" id="UP000565262"/>
    </source>
</evidence>
<dbReference type="EMBL" id="JACJFM010000010">
    <property type="protein sequence ID" value="MBB1486964.1"/>
    <property type="molecule type" value="Genomic_DNA"/>
</dbReference>
<reference evidence="10 11" key="1">
    <citation type="submission" date="2020-08" db="EMBL/GenBank/DDBJ databases">
        <title>Oceanospirillum sp. nov. isolated from marine sediment.</title>
        <authorList>
            <person name="Ji X."/>
        </authorList>
    </citation>
    <scope>NUCLEOTIDE SEQUENCE [LARGE SCALE GENOMIC DNA]</scope>
    <source>
        <strain evidence="10 11">D5</strain>
    </source>
</reference>
<dbReference type="RefSeq" id="WP_182808744.1">
    <property type="nucleotide sequence ID" value="NZ_JACJFM010000010.1"/>
</dbReference>
<dbReference type="GO" id="GO:0009318">
    <property type="term" value="C:exodeoxyribonuclease VII complex"/>
    <property type="evidence" value="ECO:0007669"/>
    <property type="project" value="UniProtKB-UniRule"/>
</dbReference>
<sequence length="527" mass="59017">MSDVFPLRATASDPAAVNTASSVRQVGQSVLTVSELNRKVRQLLEGEFALLVVQGEISNLSTPGSGHLYFTLKDDSSQVRCAMFRNRASLLAFRPANGQKVQLHARVSLYEGRGDFQLIAETMEEQGHGALMRAYEALKRRLKEEGLFDRQYKKPLPPIPNVIGLVTSPTGAAIRDMLTVLKRRFPLAEVVIYPAVVQGTDAPDSIARAIELAHLHDKADLLIVGRGGGSLEDLWAFNDERVARAIFAAHIPLVSAVGHESDITIADYVADLRAPTPSAAAELISPDLSQWQDWLTGSEAKLDQAMIRRLREQQQKLDYLEHRYQRCYQSFQQQKNLLGQLEKRLNLSIKQVLQKQAMKLEQLQGRLKHPEDALKHQAYQLEHLQQRLIQAAERNVSQSGQTLQWLRNRLLTASPEKQYRQAYTELDRLEKNLNQRMQQQMSRQQQLLVQLVHRLNTVSPLSTLARGYAIVEDTDGRVIHNASTQKPGDSISARLAQGILHCEVRSVTDTEISSGLSGLSGKDKNEA</sequence>
<dbReference type="GO" id="GO:0003676">
    <property type="term" value="F:nucleic acid binding"/>
    <property type="evidence" value="ECO:0007669"/>
    <property type="project" value="InterPro"/>
</dbReference>
<keyword evidence="7" id="KW-0175">Coiled coil</keyword>
<organism evidence="10 11">
    <name type="scientific">Oceanospirillum sediminis</name>
    <dbReference type="NCBI Taxonomy" id="2760088"/>
    <lineage>
        <taxon>Bacteria</taxon>
        <taxon>Pseudomonadati</taxon>
        <taxon>Pseudomonadota</taxon>
        <taxon>Gammaproteobacteria</taxon>
        <taxon>Oceanospirillales</taxon>
        <taxon>Oceanospirillaceae</taxon>
        <taxon>Oceanospirillum</taxon>
    </lineage>
</organism>
<comment type="function">
    <text evidence="5">Bidirectionally degrades single-stranded DNA into large acid-insoluble oligonucleotides, which are then degraded further into small acid-soluble oligonucleotides.</text>
</comment>
<dbReference type="Pfam" id="PF13742">
    <property type="entry name" value="tRNA_anti_2"/>
    <property type="match status" value="1"/>
</dbReference>
<dbReference type="PANTHER" id="PTHR30008:SF0">
    <property type="entry name" value="EXODEOXYRIBONUCLEASE 7 LARGE SUBUNIT"/>
    <property type="match status" value="1"/>
</dbReference>
<feature type="domain" description="Exonuclease VII large subunit C-terminal" evidence="8">
    <location>
        <begin position="147"/>
        <end position="367"/>
    </location>
</feature>
<dbReference type="GO" id="GO:0008855">
    <property type="term" value="F:exodeoxyribonuclease VII activity"/>
    <property type="evidence" value="ECO:0007669"/>
    <property type="project" value="UniProtKB-UniRule"/>
</dbReference>
<proteinExistence type="inferred from homology"/>
<keyword evidence="4 5" id="KW-0269">Exonuclease</keyword>
<evidence type="ECO:0000256" key="1">
    <source>
        <dbReference type="ARBA" id="ARBA00022490"/>
    </source>
</evidence>
<name>A0A839IQM2_9GAMM</name>
<evidence type="ECO:0000259" key="9">
    <source>
        <dbReference type="Pfam" id="PF13742"/>
    </source>
</evidence>
<dbReference type="Proteomes" id="UP000565262">
    <property type="component" value="Unassembled WGS sequence"/>
</dbReference>
<evidence type="ECO:0000256" key="6">
    <source>
        <dbReference type="RuleBase" id="RU004355"/>
    </source>
</evidence>
<gene>
    <name evidence="5 10" type="primary">xseA</name>
    <name evidence="10" type="ORF">H4O21_10105</name>
</gene>
<protein>
    <recommendedName>
        <fullName evidence="5">Exodeoxyribonuclease 7 large subunit</fullName>
        <ecNumber evidence="5">3.1.11.6</ecNumber>
    </recommendedName>
    <alternativeName>
        <fullName evidence="5">Exodeoxyribonuclease VII large subunit</fullName>
        <shortName evidence="5">Exonuclease VII large subunit</shortName>
    </alternativeName>
</protein>
<comment type="caution">
    <text evidence="10">The sequence shown here is derived from an EMBL/GenBank/DDBJ whole genome shotgun (WGS) entry which is preliminary data.</text>
</comment>
<dbReference type="CDD" id="cd04489">
    <property type="entry name" value="ExoVII_LU_OBF"/>
    <property type="match status" value="1"/>
</dbReference>
<evidence type="ECO:0000256" key="4">
    <source>
        <dbReference type="ARBA" id="ARBA00022839"/>
    </source>
</evidence>
<dbReference type="PANTHER" id="PTHR30008">
    <property type="entry name" value="EXODEOXYRIBONUCLEASE 7 LARGE SUBUNIT"/>
    <property type="match status" value="1"/>
</dbReference>
<evidence type="ECO:0000313" key="10">
    <source>
        <dbReference type="EMBL" id="MBB1486964.1"/>
    </source>
</evidence>
<dbReference type="NCBIfam" id="TIGR00237">
    <property type="entry name" value="xseA"/>
    <property type="match status" value="1"/>
</dbReference>
<feature type="coiled-coil region" evidence="7">
    <location>
        <begin position="419"/>
        <end position="454"/>
    </location>
</feature>
<feature type="domain" description="OB-fold nucleic acid binding" evidence="9">
    <location>
        <begin position="31"/>
        <end position="124"/>
    </location>
</feature>
<evidence type="ECO:0000256" key="2">
    <source>
        <dbReference type="ARBA" id="ARBA00022722"/>
    </source>
</evidence>